<feature type="coiled-coil region" evidence="1">
    <location>
        <begin position="24"/>
        <end position="77"/>
    </location>
</feature>
<comment type="caution">
    <text evidence="3">The sequence shown here is derived from an EMBL/GenBank/DDBJ whole genome shotgun (WGS) entry which is preliminary data.</text>
</comment>
<gene>
    <name evidence="3" type="ORF">H4219_005197</name>
</gene>
<name>A0A9W8DKA6_9FUNG</name>
<feature type="region of interest" description="Disordered" evidence="2">
    <location>
        <begin position="178"/>
        <end position="199"/>
    </location>
</feature>
<dbReference type="EMBL" id="JANBPU010000259">
    <property type="protein sequence ID" value="KAJ1913496.1"/>
    <property type="molecule type" value="Genomic_DNA"/>
</dbReference>
<evidence type="ECO:0000256" key="2">
    <source>
        <dbReference type="SAM" id="MobiDB-lite"/>
    </source>
</evidence>
<reference evidence="3" key="1">
    <citation type="submission" date="2022-07" db="EMBL/GenBank/DDBJ databases">
        <title>Phylogenomic reconstructions and comparative analyses of Kickxellomycotina fungi.</title>
        <authorList>
            <person name="Reynolds N.K."/>
            <person name="Stajich J.E."/>
            <person name="Barry K."/>
            <person name="Grigoriev I.V."/>
            <person name="Crous P."/>
            <person name="Smith M.E."/>
        </authorList>
    </citation>
    <scope>NUCLEOTIDE SEQUENCE</scope>
    <source>
        <strain evidence="3">NBRC 100468</strain>
    </source>
</reference>
<keyword evidence="4" id="KW-1185">Reference proteome</keyword>
<sequence>MQGTASQIINRIISFFRQVTQGGKKLSVEEIKQIENDLASLSNTFSNKLKNCEGFGVKSLQHVIENISMAAQNLKDNTTLKKIPYRGQKATLQAFALVLLSRAAKLVAEIEKAGISNDDMNVKSTEQTDISNDDLAHKRLSAWAYMYCCAEVVKQNLFVFGQDTLPVKVQRLPDLNSNLNLDESSTHTKTEPPSDGFEDTLPVKVLCLPYLNSNLNSDESSTHTKTEPPSDDFYDTISNLLDELKNNLDKASMLLEIPIQLTTIALDVVIKDINTVVDHYKKQASVQSAKMVKKIETKSVAIGLGYTAEIHDVEIVEQKSNDRPEPHAPHAILDRPEPRAPHAILDHQEEGQQTQPIHRSFSGRIMQAIKHRHTNM</sequence>
<keyword evidence="1" id="KW-0175">Coiled coil</keyword>
<dbReference type="Proteomes" id="UP001150538">
    <property type="component" value="Unassembled WGS sequence"/>
</dbReference>
<organism evidence="3 4">
    <name type="scientific">Mycoemilia scoparia</name>
    <dbReference type="NCBI Taxonomy" id="417184"/>
    <lineage>
        <taxon>Eukaryota</taxon>
        <taxon>Fungi</taxon>
        <taxon>Fungi incertae sedis</taxon>
        <taxon>Zoopagomycota</taxon>
        <taxon>Kickxellomycotina</taxon>
        <taxon>Kickxellomycetes</taxon>
        <taxon>Kickxellales</taxon>
        <taxon>Kickxellaceae</taxon>
        <taxon>Mycoemilia</taxon>
    </lineage>
</organism>
<evidence type="ECO:0000313" key="4">
    <source>
        <dbReference type="Proteomes" id="UP001150538"/>
    </source>
</evidence>
<evidence type="ECO:0000256" key="1">
    <source>
        <dbReference type="SAM" id="Coils"/>
    </source>
</evidence>
<proteinExistence type="predicted"/>
<dbReference type="AlphaFoldDB" id="A0A9W8DKA6"/>
<protein>
    <submittedName>
        <fullName evidence="3">Uncharacterized protein</fullName>
    </submittedName>
</protein>
<evidence type="ECO:0000313" key="3">
    <source>
        <dbReference type="EMBL" id="KAJ1913496.1"/>
    </source>
</evidence>
<accession>A0A9W8DKA6</accession>